<dbReference type="PROSITE" id="PS00611">
    <property type="entry name" value="HISOL_DEHYDROGENASE"/>
    <property type="match status" value="1"/>
</dbReference>
<dbReference type="RefSeq" id="WP_109923866.1">
    <property type="nucleotide sequence ID" value="NZ_QGNZ01000001.1"/>
</dbReference>
<dbReference type="InterPro" id="IPR001692">
    <property type="entry name" value="Histidinol_DH_CS"/>
</dbReference>
<sequence length="426" mass="46014">MKIYSYTDLSKSKIEELCSRQIEDDKVVEERVAQIITAVKKDGDQALINYAKAFDGVELDKLFLDVEDLKQIAAGIPADAKEAIETAYHNIKTFHQSQLKIEDKIETMPGVVCWRESRAIEKVGLYIPGGTAVLPSTFLMLATPAIIAGCKEIVVCSPPQIDGKTNCYLAYCAVLLGIEKIYLVGGAQAVAAMAFGTETVPQVYKIYGPGNRYVTTAKTMVQNRVAIDMPAGPSEVLVIADETSNPAFVAADLLAQAEHGVDSQAILVATSNQIIEETLKQVEIQLAVLPRMEIATKAIANSYAILVDNLDSAMDFSNQYAPEHLILATEHFENLIPLIINAGSVFLGNFTPESVGDYASGTNHTLPTSGFAKAYSGVSTDAFLKKITFQHLSTKGLNNIGNTVETLAAAEGLQAHKNAITIRLKN</sequence>
<evidence type="ECO:0000256" key="2">
    <source>
        <dbReference type="ARBA" id="ARBA00004940"/>
    </source>
</evidence>
<dbReference type="GO" id="GO:0008270">
    <property type="term" value="F:zinc ion binding"/>
    <property type="evidence" value="ECO:0007669"/>
    <property type="project" value="UniProtKB-UniRule"/>
</dbReference>
<comment type="cofactor">
    <cofactor evidence="12 17">
        <name>Zn(2+)</name>
        <dbReference type="ChEBI" id="CHEBI:29105"/>
    </cofactor>
    <text evidence="12 17">Binds 1 zinc ion per subunit.</text>
</comment>
<feature type="binding site" evidence="12 16">
    <location>
        <position position="256"/>
    </location>
    <ligand>
        <name>substrate</name>
    </ligand>
</feature>
<feature type="binding site" evidence="12 15">
    <location>
        <position position="211"/>
    </location>
    <ligand>
        <name>NAD(+)</name>
        <dbReference type="ChEBI" id="CHEBI:57540"/>
    </ligand>
</feature>
<keyword evidence="6 12" id="KW-0479">Metal-binding</keyword>
<feature type="binding site" evidence="12 17">
    <location>
        <position position="416"/>
    </location>
    <ligand>
        <name>Zn(2+)</name>
        <dbReference type="ChEBI" id="CHEBI:29105"/>
    </ligand>
</feature>
<evidence type="ECO:0000313" key="19">
    <source>
        <dbReference type="EMBL" id="PWS28419.1"/>
    </source>
</evidence>
<feature type="binding site" evidence="12 16">
    <location>
        <position position="416"/>
    </location>
    <ligand>
        <name>substrate</name>
    </ligand>
</feature>
<organism evidence="19 20">
    <name type="scientific">Pedobacter yonginense</name>
    <dbReference type="NCBI Taxonomy" id="651869"/>
    <lineage>
        <taxon>Bacteria</taxon>
        <taxon>Pseudomonadati</taxon>
        <taxon>Bacteroidota</taxon>
        <taxon>Sphingobacteriia</taxon>
        <taxon>Sphingobacteriales</taxon>
        <taxon>Sphingobacteriaceae</taxon>
        <taxon>Pedobacter</taxon>
    </lineage>
</organism>
<dbReference type="InterPro" id="IPR012131">
    <property type="entry name" value="Hstdl_DH"/>
</dbReference>
<evidence type="ECO:0000256" key="13">
    <source>
        <dbReference type="PIRNR" id="PIRNR000099"/>
    </source>
</evidence>
<evidence type="ECO:0000256" key="11">
    <source>
        <dbReference type="ARBA" id="ARBA00049489"/>
    </source>
</evidence>
<name>A0A317ERF1_9SPHI</name>
<comment type="function">
    <text evidence="1 12">Catalyzes the sequential NAD-dependent oxidations of L-histidinol to L-histidinaldehyde and then to L-histidine.</text>
</comment>
<keyword evidence="7 12" id="KW-0862">Zinc</keyword>
<evidence type="ECO:0000256" key="6">
    <source>
        <dbReference type="ARBA" id="ARBA00022723"/>
    </source>
</evidence>
<comment type="catalytic activity">
    <reaction evidence="11 12">
        <text>L-histidinol + 2 NAD(+) + H2O = L-histidine + 2 NADH + 3 H(+)</text>
        <dbReference type="Rhea" id="RHEA:20641"/>
        <dbReference type="ChEBI" id="CHEBI:15377"/>
        <dbReference type="ChEBI" id="CHEBI:15378"/>
        <dbReference type="ChEBI" id="CHEBI:57540"/>
        <dbReference type="ChEBI" id="CHEBI:57595"/>
        <dbReference type="ChEBI" id="CHEBI:57699"/>
        <dbReference type="ChEBI" id="CHEBI:57945"/>
        <dbReference type="EC" id="1.1.1.23"/>
    </reaction>
</comment>
<dbReference type="EMBL" id="QGNZ01000001">
    <property type="protein sequence ID" value="PWS28419.1"/>
    <property type="molecule type" value="Genomic_DNA"/>
</dbReference>
<dbReference type="EC" id="1.1.1.23" evidence="4 12"/>
<feature type="binding site" evidence="12 16">
    <location>
        <position position="411"/>
    </location>
    <ligand>
        <name>substrate</name>
    </ligand>
</feature>
<dbReference type="GO" id="GO:0000105">
    <property type="term" value="P:L-histidine biosynthetic process"/>
    <property type="evidence" value="ECO:0007669"/>
    <property type="project" value="UniProtKB-UniRule"/>
</dbReference>
<dbReference type="PIRSF" id="PIRSF000099">
    <property type="entry name" value="Histidinol_dh"/>
    <property type="match status" value="1"/>
</dbReference>
<evidence type="ECO:0000256" key="3">
    <source>
        <dbReference type="ARBA" id="ARBA00010178"/>
    </source>
</evidence>
<reference evidence="19 20" key="1">
    <citation type="submission" date="2018-05" db="EMBL/GenBank/DDBJ databases">
        <title>Pedobacter paludis sp. nov., isolated from wetland soil.</title>
        <authorList>
            <person name="Zhang Y."/>
            <person name="Wang G."/>
        </authorList>
    </citation>
    <scope>NUCLEOTIDE SEQUENCE [LARGE SCALE GENOMIC DNA]</scope>
    <source>
        <strain evidence="19 20">KCTC22721</strain>
    </source>
</reference>
<dbReference type="InterPro" id="IPR022695">
    <property type="entry name" value="Histidinol_DH_monofunct"/>
</dbReference>
<evidence type="ECO:0000256" key="10">
    <source>
        <dbReference type="ARBA" id="ARBA00023102"/>
    </source>
</evidence>
<evidence type="ECO:0000256" key="1">
    <source>
        <dbReference type="ARBA" id="ARBA00003850"/>
    </source>
</evidence>
<dbReference type="FunFam" id="3.40.50.1980:FF:000002">
    <property type="entry name" value="Histidinol dehydrogenase, chloroplastic"/>
    <property type="match status" value="1"/>
</dbReference>
<feature type="binding site" evidence="12 16">
    <location>
        <position position="259"/>
    </location>
    <ligand>
        <name>substrate</name>
    </ligand>
</feature>
<dbReference type="UniPathway" id="UPA00031">
    <property type="reaction ID" value="UER00014"/>
</dbReference>
<evidence type="ECO:0000256" key="7">
    <source>
        <dbReference type="ARBA" id="ARBA00022833"/>
    </source>
</evidence>
<accession>A0A317ERF1</accession>
<dbReference type="PANTHER" id="PTHR21256">
    <property type="entry name" value="HISTIDINOL DEHYDROGENASE HDH"/>
    <property type="match status" value="1"/>
</dbReference>
<keyword evidence="9 12" id="KW-0520">NAD</keyword>
<feature type="binding site" evidence="12 15">
    <location>
        <position position="188"/>
    </location>
    <ligand>
        <name>NAD(+)</name>
        <dbReference type="ChEBI" id="CHEBI:57540"/>
    </ligand>
</feature>
<evidence type="ECO:0000256" key="17">
    <source>
        <dbReference type="PIRSR" id="PIRSR000099-4"/>
    </source>
</evidence>
<dbReference type="PRINTS" id="PR00083">
    <property type="entry name" value="HOLDHDRGNASE"/>
</dbReference>
<comment type="pathway">
    <text evidence="2 12">Amino-acid biosynthesis; L-histidine biosynthesis; L-histidine from 5-phospho-alpha-D-ribose 1-diphosphate: step 9/9.</text>
</comment>
<dbReference type="GO" id="GO:0051287">
    <property type="term" value="F:NAD binding"/>
    <property type="evidence" value="ECO:0007669"/>
    <property type="project" value="InterPro"/>
</dbReference>
<dbReference type="GO" id="GO:0005829">
    <property type="term" value="C:cytosol"/>
    <property type="evidence" value="ECO:0007669"/>
    <property type="project" value="TreeGrafter"/>
</dbReference>
<dbReference type="Gene3D" id="1.20.5.1300">
    <property type="match status" value="1"/>
</dbReference>
<keyword evidence="20" id="KW-1185">Reference proteome</keyword>
<dbReference type="InterPro" id="IPR016161">
    <property type="entry name" value="Ald_DH/histidinol_DH"/>
</dbReference>
<feature type="binding site" evidence="12 16">
    <location>
        <position position="234"/>
    </location>
    <ligand>
        <name>substrate</name>
    </ligand>
</feature>
<dbReference type="PANTHER" id="PTHR21256:SF2">
    <property type="entry name" value="HISTIDINE BIOSYNTHESIS TRIFUNCTIONAL PROTEIN"/>
    <property type="match status" value="1"/>
</dbReference>
<comment type="caution">
    <text evidence="19">The sequence shown here is derived from an EMBL/GenBank/DDBJ whole genome shotgun (WGS) entry which is preliminary data.</text>
</comment>
<feature type="binding site" evidence="12 15">
    <location>
        <position position="126"/>
    </location>
    <ligand>
        <name>NAD(+)</name>
        <dbReference type="ChEBI" id="CHEBI:57540"/>
    </ligand>
</feature>
<dbReference type="FunFam" id="1.20.5.1300:FF:000002">
    <property type="entry name" value="Histidinol dehydrogenase, chloroplastic"/>
    <property type="match status" value="1"/>
</dbReference>
<feature type="binding site" evidence="12 16">
    <location>
        <position position="324"/>
    </location>
    <ligand>
        <name>substrate</name>
    </ligand>
</feature>
<feature type="binding site" evidence="12 17">
    <location>
        <position position="357"/>
    </location>
    <ligand>
        <name>Zn(2+)</name>
        <dbReference type="ChEBI" id="CHEBI:29105"/>
    </ligand>
</feature>
<dbReference type="AlphaFoldDB" id="A0A317ERF1"/>
<feature type="binding site" evidence="12 17">
    <location>
        <position position="256"/>
    </location>
    <ligand>
        <name>Zn(2+)</name>
        <dbReference type="ChEBI" id="CHEBI:29105"/>
    </ligand>
</feature>
<protein>
    <recommendedName>
        <fullName evidence="4 12">Histidinol dehydrogenase</fullName>
        <shortName evidence="12">HDH</shortName>
        <ecNumber evidence="4 12">1.1.1.23</ecNumber>
    </recommendedName>
</protein>
<evidence type="ECO:0000256" key="18">
    <source>
        <dbReference type="RuleBase" id="RU004175"/>
    </source>
</evidence>
<feature type="active site" description="Proton acceptor" evidence="12 14">
    <location>
        <position position="324"/>
    </location>
</feature>
<dbReference type="SUPFAM" id="SSF53720">
    <property type="entry name" value="ALDH-like"/>
    <property type="match status" value="1"/>
</dbReference>
<evidence type="ECO:0000256" key="16">
    <source>
        <dbReference type="PIRSR" id="PIRSR000099-3"/>
    </source>
</evidence>
<dbReference type="HAMAP" id="MF_01024">
    <property type="entry name" value="HisD"/>
    <property type="match status" value="1"/>
</dbReference>
<dbReference type="Proteomes" id="UP000245379">
    <property type="component" value="Unassembled WGS sequence"/>
</dbReference>
<evidence type="ECO:0000256" key="15">
    <source>
        <dbReference type="PIRSR" id="PIRSR000099-2"/>
    </source>
</evidence>
<keyword evidence="5 12" id="KW-0028">Amino-acid biosynthesis</keyword>
<dbReference type="OrthoDB" id="9805269at2"/>
<dbReference type="Pfam" id="PF00815">
    <property type="entry name" value="Histidinol_dh"/>
    <property type="match status" value="1"/>
</dbReference>
<evidence type="ECO:0000256" key="4">
    <source>
        <dbReference type="ARBA" id="ARBA00012965"/>
    </source>
</evidence>
<feature type="binding site" evidence="12 16">
    <location>
        <position position="357"/>
    </location>
    <ligand>
        <name>substrate</name>
    </ligand>
</feature>
<evidence type="ECO:0000256" key="12">
    <source>
        <dbReference type="HAMAP-Rule" id="MF_01024"/>
    </source>
</evidence>
<evidence type="ECO:0000256" key="5">
    <source>
        <dbReference type="ARBA" id="ARBA00022605"/>
    </source>
</evidence>
<dbReference type="FunFam" id="3.40.50.1980:FF:000001">
    <property type="entry name" value="Histidinol dehydrogenase"/>
    <property type="match status" value="1"/>
</dbReference>
<comment type="similarity">
    <text evidence="3 12 13 18">Belongs to the histidinol dehydrogenase family.</text>
</comment>
<keyword evidence="8 12" id="KW-0560">Oxidoreductase</keyword>
<dbReference type="NCBIfam" id="TIGR00069">
    <property type="entry name" value="hisD"/>
    <property type="match status" value="1"/>
</dbReference>
<gene>
    <name evidence="12 19" type="primary">hisD</name>
    <name evidence="19" type="ORF">DHW03_00745</name>
</gene>
<dbReference type="Gene3D" id="3.40.50.1980">
    <property type="entry name" value="Nitrogenase molybdenum iron protein domain"/>
    <property type="match status" value="2"/>
</dbReference>
<evidence type="ECO:0000256" key="8">
    <source>
        <dbReference type="ARBA" id="ARBA00023002"/>
    </source>
</evidence>
<dbReference type="GO" id="GO:0004399">
    <property type="term" value="F:histidinol dehydrogenase activity"/>
    <property type="evidence" value="ECO:0007669"/>
    <property type="project" value="UniProtKB-UniRule"/>
</dbReference>
<evidence type="ECO:0000256" key="14">
    <source>
        <dbReference type="PIRSR" id="PIRSR000099-1"/>
    </source>
</evidence>
<dbReference type="CDD" id="cd06572">
    <property type="entry name" value="Histidinol_dh"/>
    <property type="match status" value="1"/>
</dbReference>
<evidence type="ECO:0000256" key="9">
    <source>
        <dbReference type="ARBA" id="ARBA00023027"/>
    </source>
</evidence>
<feature type="binding site" evidence="12 17">
    <location>
        <position position="259"/>
    </location>
    <ligand>
        <name>Zn(2+)</name>
        <dbReference type="ChEBI" id="CHEBI:29105"/>
    </ligand>
</feature>
<keyword evidence="10 12" id="KW-0368">Histidine biosynthesis</keyword>
<feature type="active site" description="Proton acceptor" evidence="12 14">
    <location>
        <position position="323"/>
    </location>
</feature>
<evidence type="ECO:0000313" key="20">
    <source>
        <dbReference type="Proteomes" id="UP000245379"/>
    </source>
</evidence>
<proteinExistence type="inferred from homology"/>